<organism evidence="2 6">
    <name type="scientific">Staphylococcus equorum</name>
    <dbReference type="NCBI Taxonomy" id="246432"/>
    <lineage>
        <taxon>Bacteria</taxon>
        <taxon>Bacillati</taxon>
        <taxon>Bacillota</taxon>
        <taxon>Bacilli</taxon>
        <taxon>Bacillales</taxon>
        <taxon>Staphylococcaceae</taxon>
        <taxon>Staphylococcus</taxon>
    </lineage>
</organism>
<accession>A0A1E5THW8</accession>
<dbReference type="EMBL" id="LNPX01000041">
    <property type="protein sequence ID" value="OEK54445.1"/>
    <property type="molecule type" value="Genomic_DNA"/>
</dbReference>
<dbReference type="InterPro" id="IPR052509">
    <property type="entry name" value="Metal_resp_DNA-bind_regulator"/>
</dbReference>
<evidence type="ECO:0000313" key="6">
    <source>
        <dbReference type="Proteomes" id="UP001152422"/>
    </source>
</evidence>
<dbReference type="InterPro" id="IPR005149">
    <property type="entry name" value="Tscrpt_reg_PadR_N"/>
</dbReference>
<dbReference type="Gene3D" id="1.10.10.10">
    <property type="entry name" value="Winged helix-like DNA-binding domain superfamily/Winged helix DNA-binding domain"/>
    <property type="match status" value="1"/>
</dbReference>
<name>A0A1E5THW8_9STAP</name>
<feature type="domain" description="Transcription regulator PadR N-terminal" evidence="1">
    <location>
        <begin position="18"/>
        <end position="87"/>
    </location>
</feature>
<dbReference type="Pfam" id="PF03551">
    <property type="entry name" value="PadR"/>
    <property type="match status" value="1"/>
</dbReference>
<reference evidence="3" key="5">
    <citation type="submission" date="2023-03" db="EMBL/GenBank/DDBJ databases">
        <authorList>
            <person name="Vazquez L."/>
            <person name="Rodriguez J."/>
            <person name="Mayo B."/>
            <person name="Florez A.B."/>
        </authorList>
    </citation>
    <scope>NUCLEOTIDE SEQUENCE</scope>
    <source>
        <strain evidence="3">5A3I</strain>
    </source>
</reference>
<comment type="caution">
    <text evidence="2">The sequence shown here is derived from an EMBL/GenBank/DDBJ whole genome shotgun (WGS) entry which is preliminary data.</text>
</comment>
<dbReference type="PANTHER" id="PTHR33169">
    <property type="entry name" value="PADR-FAMILY TRANSCRIPTIONAL REGULATOR"/>
    <property type="match status" value="1"/>
</dbReference>
<proteinExistence type="predicted"/>
<dbReference type="InterPro" id="IPR036388">
    <property type="entry name" value="WH-like_DNA-bd_sf"/>
</dbReference>
<dbReference type="InterPro" id="IPR036390">
    <property type="entry name" value="WH_DNA-bd_sf"/>
</dbReference>
<reference evidence="4" key="2">
    <citation type="submission" date="2015-11" db="EMBL/GenBank/DDBJ databases">
        <authorList>
            <person name="Wolfe B.E."/>
        </authorList>
    </citation>
    <scope>NUCLEOTIDE SEQUENCE</scope>
    <source>
        <strain evidence="4">738_7</strain>
    </source>
</reference>
<dbReference type="GeneID" id="69847272"/>
<dbReference type="Proteomes" id="UP001174037">
    <property type="component" value="Unassembled WGS sequence"/>
</dbReference>
<dbReference type="AlphaFoldDB" id="A0A1E5THW8"/>
<evidence type="ECO:0000313" key="2">
    <source>
        <dbReference type="EMBL" id="MDG0846948.1"/>
    </source>
</evidence>
<dbReference type="EMBL" id="JAMBQA010000007">
    <property type="protein sequence ID" value="MDG0846948.1"/>
    <property type="molecule type" value="Genomic_DNA"/>
</dbReference>
<dbReference type="RefSeq" id="WP_002506400.1">
    <property type="nucleotide sequence ID" value="NZ_CP013114.1"/>
</dbReference>
<evidence type="ECO:0000313" key="5">
    <source>
        <dbReference type="Proteomes" id="UP000095464"/>
    </source>
</evidence>
<reference evidence="2" key="3">
    <citation type="submission" date="2022-05" db="EMBL/GenBank/DDBJ databases">
        <title>Comparative genomics of Staphylococcus equorum isolates.</title>
        <authorList>
            <person name="Luelf R.H."/>
        </authorList>
    </citation>
    <scope>NUCLEOTIDE SEQUENCE</scope>
    <source>
        <strain evidence="2">TMW 2.2497</strain>
    </source>
</reference>
<sequence>MESKLERRMFLGFIYIHILHHASEHPIYGSWMIEELQEHGYTMSAGTLYPLLHSMEDEGLLVSEKNVVAGKQRKNYTITSFGKEMLAKSQQKLKELVGEV</sequence>
<dbReference type="Proteomes" id="UP000095464">
    <property type="component" value="Unassembled WGS sequence"/>
</dbReference>
<reference evidence="5" key="1">
    <citation type="submission" date="2015-11" db="EMBL/GenBank/DDBJ databases">
        <title>Genomic diversity of Staphylococcus saprophyticus strains from urinary tract infections, animal surfaces, and fermented foods.</title>
        <authorList>
            <person name="Wolfe B.E."/>
        </authorList>
    </citation>
    <scope>NUCLEOTIDE SEQUENCE [LARGE SCALE GENOMIC DNA]</scope>
    <source>
        <strain evidence="5">738_7</strain>
    </source>
</reference>
<keyword evidence="6" id="KW-1185">Reference proteome</keyword>
<dbReference type="PANTHER" id="PTHR33169:SF14">
    <property type="entry name" value="TRANSCRIPTIONAL REGULATOR RV3488"/>
    <property type="match status" value="1"/>
</dbReference>
<protein>
    <submittedName>
        <fullName evidence="2">PadR family transcriptional regulator</fullName>
    </submittedName>
</protein>
<dbReference type="EMBL" id="JARGCK010000001">
    <property type="protein sequence ID" value="MDK9864504.1"/>
    <property type="molecule type" value="Genomic_DNA"/>
</dbReference>
<evidence type="ECO:0000313" key="3">
    <source>
        <dbReference type="EMBL" id="MDK9864504.1"/>
    </source>
</evidence>
<gene>
    <name evidence="4" type="ORF">ASS94_09660</name>
    <name evidence="2" type="ORF">M4L89_11995</name>
    <name evidence="3" type="ORF">P1A27_00775</name>
</gene>
<evidence type="ECO:0000313" key="4">
    <source>
        <dbReference type="EMBL" id="OEK54445.1"/>
    </source>
</evidence>
<evidence type="ECO:0000259" key="1">
    <source>
        <dbReference type="Pfam" id="PF03551"/>
    </source>
</evidence>
<reference evidence="3" key="4">
    <citation type="journal article" date="2023" name="Int. J. Mol. Sci.">
        <title>Antibiotic Resistance/Susceptibility Profiles of Staphylococcus equorum Strains from Cheese, and Genome Analysis for Antibiotic Resistance Genes.</title>
        <authorList>
            <person name="Vazquez L."/>
            <person name="Srednik M.E."/>
            <person name="Rodriguez J."/>
            <person name="Florez A.B."/>
            <person name="Mayo B."/>
        </authorList>
    </citation>
    <scope>NUCLEOTIDE SEQUENCE</scope>
    <source>
        <strain evidence="3">5A3I</strain>
    </source>
</reference>
<dbReference type="SUPFAM" id="SSF46785">
    <property type="entry name" value="Winged helix' DNA-binding domain"/>
    <property type="match status" value="1"/>
</dbReference>
<dbReference type="KEGG" id="seqo:SE1039_24900"/>
<dbReference type="Proteomes" id="UP001152422">
    <property type="component" value="Unassembled WGS sequence"/>
</dbReference>